<dbReference type="GO" id="GO:0008198">
    <property type="term" value="F:ferrous iron binding"/>
    <property type="evidence" value="ECO:0000318"/>
    <property type="project" value="GO_Central"/>
</dbReference>
<evidence type="ECO:0000259" key="15">
    <source>
        <dbReference type="PROSITE" id="PS50905"/>
    </source>
</evidence>
<dbReference type="OMA" id="RDEWRNS"/>
<comment type="similarity">
    <text evidence="2 14">Belongs to the ferritin family.</text>
</comment>
<dbReference type="GO" id="GO:0008199">
    <property type="term" value="F:ferric iron binding"/>
    <property type="evidence" value="ECO:0000318"/>
    <property type="project" value="GO_Central"/>
</dbReference>
<evidence type="ECO:0000256" key="2">
    <source>
        <dbReference type="ARBA" id="ARBA00007513"/>
    </source>
</evidence>
<evidence type="ECO:0000256" key="14">
    <source>
        <dbReference type="RuleBase" id="RU361145"/>
    </source>
</evidence>
<dbReference type="EnsemblPlants" id="Bra005677.1">
    <property type="protein sequence ID" value="Bra005677.1-P"/>
    <property type="gene ID" value="Bra005677"/>
</dbReference>
<proteinExistence type="inferred from homology"/>
<dbReference type="CDD" id="cd01056">
    <property type="entry name" value="Euk_Ferritin"/>
    <property type="match status" value="1"/>
</dbReference>
<evidence type="ECO:0000256" key="6">
    <source>
        <dbReference type="ARBA" id="ARBA00022723"/>
    </source>
</evidence>
<keyword evidence="5" id="KW-0934">Plastid</keyword>
<dbReference type="PANTHER" id="PTHR11431">
    <property type="entry name" value="FERRITIN"/>
    <property type="match status" value="1"/>
</dbReference>
<evidence type="ECO:0000256" key="10">
    <source>
        <dbReference type="ARBA" id="ARBA00025111"/>
    </source>
</evidence>
<feature type="binding site" evidence="13">
    <location>
        <position position="139"/>
    </location>
    <ligand>
        <name>Fe cation</name>
        <dbReference type="ChEBI" id="CHEBI:24875"/>
        <label>1</label>
    </ligand>
</feature>
<feature type="binding site" evidence="13">
    <location>
        <position position="142"/>
    </location>
    <ligand>
        <name>Fe cation</name>
        <dbReference type="ChEBI" id="CHEBI:24875"/>
        <label>2</label>
    </ligand>
</feature>
<feature type="domain" description="Ferritin-like diiron" evidence="15">
    <location>
        <begin position="87"/>
        <end position="262"/>
    </location>
</feature>
<keyword evidence="4" id="KW-0150">Chloroplast</keyword>
<comment type="function">
    <text evidence="10">Stores iron in a soluble, non-toxic, readily available form. Important for iron homeostasis. Has ferroxidase activity. Iron is taken up in the ferrous form and deposited as ferric hydroxides after oxidation.</text>
</comment>
<dbReference type="HOGENOM" id="CLU_065681_0_0_1"/>
<dbReference type="PROSITE" id="PS50905">
    <property type="entry name" value="FERRITIN_LIKE"/>
    <property type="match status" value="1"/>
</dbReference>
<dbReference type="GO" id="GO:0006826">
    <property type="term" value="P:iron ion transport"/>
    <property type="evidence" value="ECO:0007669"/>
    <property type="project" value="InterPro"/>
</dbReference>
<dbReference type="SUPFAM" id="SSF47240">
    <property type="entry name" value="Ferritin-like"/>
    <property type="match status" value="2"/>
</dbReference>
<dbReference type="FunCoup" id="M4CN89">
    <property type="interactions" value="242"/>
</dbReference>
<evidence type="ECO:0000256" key="3">
    <source>
        <dbReference type="ARBA" id="ARBA00022434"/>
    </source>
</evidence>
<dbReference type="GO" id="GO:0006879">
    <property type="term" value="P:intracellular iron ion homeostasis"/>
    <property type="evidence" value="ECO:0007669"/>
    <property type="project" value="UniProtKB-KW"/>
</dbReference>
<evidence type="ECO:0000256" key="4">
    <source>
        <dbReference type="ARBA" id="ARBA00022528"/>
    </source>
</evidence>
<dbReference type="eggNOG" id="KOG2332">
    <property type="taxonomic scope" value="Eukaryota"/>
</dbReference>
<dbReference type="EC" id="1.16.3.1" evidence="14"/>
<dbReference type="PROSITE" id="PS00540">
    <property type="entry name" value="FERRITIN_1"/>
    <property type="match status" value="1"/>
</dbReference>
<comment type="catalytic activity">
    <reaction evidence="12 14">
        <text>4 Fe(2+) + O2 + 4 H(+) = 4 Fe(3+) + 2 H2O</text>
        <dbReference type="Rhea" id="RHEA:11148"/>
        <dbReference type="ChEBI" id="CHEBI:15377"/>
        <dbReference type="ChEBI" id="CHEBI:15378"/>
        <dbReference type="ChEBI" id="CHEBI:15379"/>
        <dbReference type="ChEBI" id="CHEBI:29033"/>
        <dbReference type="ChEBI" id="CHEBI:29034"/>
        <dbReference type="EC" id="1.16.3.1"/>
    </reaction>
</comment>
<accession>M4CN89</accession>
<dbReference type="GO" id="GO:0005737">
    <property type="term" value="C:cytoplasm"/>
    <property type="evidence" value="ECO:0000318"/>
    <property type="project" value="GO_Central"/>
</dbReference>
<evidence type="ECO:0000313" key="17">
    <source>
        <dbReference type="Proteomes" id="UP000011750"/>
    </source>
</evidence>
<evidence type="ECO:0000256" key="12">
    <source>
        <dbReference type="ARBA" id="ARBA00047990"/>
    </source>
</evidence>
<comment type="subcellular location">
    <subcellularLocation>
        <location evidence="1">Plastid</location>
        <location evidence="1">Chloroplast</location>
    </subcellularLocation>
</comment>
<evidence type="ECO:0000313" key="16">
    <source>
        <dbReference type="EnsemblPlants" id="Bra005677.1-P"/>
    </source>
</evidence>
<evidence type="ECO:0000256" key="7">
    <source>
        <dbReference type="ARBA" id="ARBA00022946"/>
    </source>
</evidence>
<dbReference type="InterPro" id="IPR009078">
    <property type="entry name" value="Ferritin-like_SF"/>
</dbReference>
<evidence type="ECO:0000256" key="11">
    <source>
        <dbReference type="ARBA" id="ARBA00026060"/>
    </source>
</evidence>
<dbReference type="Pfam" id="PF00210">
    <property type="entry name" value="Ferritin"/>
    <property type="match status" value="1"/>
</dbReference>
<dbReference type="InterPro" id="IPR012347">
    <property type="entry name" value="Ferritin-like"/>
</dbReference>
<dbReference type="Gene3D" id="1.20.1260.10">
    <property type="match status" value="2"/>
</dbReference>
<keyword evidence="8 14" id="KW-0560">Oxidoreductase</keyword>
<protein>
    <recommendedName>
        <fullName evidence="14">Ferritin</fullName>
        <ecNumber evidence="14">1.16.3.1</ecNumber>
    </recommendedName>
</protein>
<sequence>MASKALSSFTAKPAVSLLPHGVSSSASPSVTSLSFSRHTGGRGVVVASSTVDTNNMPMTGVVFQPFEEVKKADLAIPITSNASLARQRYADSCEAAINEQINVEYNVSYVYHSMYAYFDRDNVALKGLAKFFKESSDEEREHAEKFMEYQNKRGGRVTLHPIVSPISDFEHAEKGDALYAMELALSLEKLTNEKLLNLHRVASENNDPQLADFVESEFLGEQVASENNDPQLADFVESEFLGEQIEAIKKISDFITQLRMVGKGHGVWHFDQMLLN</sequence>
<feature type="binding site" evidence="13">
    <location>
        <position position="104"/>
    </location>
    <ligand>
        <name>Fe cation</name>
        <dbReference type="ChEBI" id="CHEBI:24875"/>
        <label>1</label>
    </ligand>
</feature>
<reference evidence="16 17" key="1">
    <citation type="journal article" date="2011" name="Nat. Genet.">
        <title>The genome of the mesopolyploid crop species Brassica rapa.</title>
        <authorList>
            <consortium name="Brassica rapa Genome Sequencing Project Consortium"/>
            <person name="Wang X."/>
            <person name="Wang H."/>
            <person name="Wang J."/>
            <person name="Sun R."/>
            <person name="Wu J."/>
            <person name="Liu S."/>
            <person name="Bai Y."/>
            <person name="Mun J.H."/>
            <person name="Bancroft I."/>
            <person name="Cheng F."/>
            <person name="Huang S."/>
            <person name="Li X."/>
            <person name="Hua W."/>
            <person name="Wang J."/>
            <person name="Wang X."/>
            <person name="Freeling M."/>
            <person name="Pires J.C."/>
            <person name="Paterson A.H."/>
            <person name="Chalhoub B."/>
            <person name="Wang B."/>
            <person name="Hayward A."/>
            <person name="Sharpe A.G."/>
            <person name="Park B.S."/>
            <person name="Weisshaar B."/>
            <person name="Liu B."/>
            <person name="Li B."/>
            <person name="Liu B."/>
            <person name="Tong C."/>
            <person name="Song C."/>
            <person name="Duran C."/>
            <person name="Peng C."/>
            <person name="Geng C."/>
            <person name="Koh C."/>
            <person name="Lin C."/>
            <person name="Edwards D."/>
            <person name="Mu D."/>
            <person name="Shen D."/>
            <person name="Soumpourou E."/>
            <person name="Li F."/>
            <person name="Fraser F."/>
            <person name="Conant G."/>
            <person name="Lassalle G."/>
            <person name="King G.J."/>
            <person name="Bonnema G."/>
            <person name="Tang H."/>
            <person name="Wang H."/>
            <person name="Belcram H."/>
            <person name="Zhou H."/>
            <person name="Hirakawa H."/>
            <person name="Abe H."/>
            <person name="Guo H."/>
            <person name="Wang H."/>
            <person name="Jin H."/>
            <person name="Parkin I.A."/>
            <person name="Batley J."/>
            <person name="Kim J.S."/>
            <person name="Just J."/>
            <person name="Li J."/>
            <person name="Xu J."/>
            <person name="Deng J."/>
            <person name="Kim J.A."/>
            <person name="Li J."/>
            <person name="Yu J."/>
            <person name="Meng J."/>
            <person name="Wang J."/>
            <person name="Min J."/>
            <person name="Poulain J."/>
            <person name="Wang J."/>
            <person name="Hatakeyama K."/>
            <person name="Wu K."/>
            <person name="Wang L."/>
            <person name="Fang L."/>
            <person name="Trick M."/>
            <person name="Links M.G."/>
            <person name="Zhao M."/>
            <person name="Jin M."/>
            <person name="Ramchiary N."/>
            <person name="Drou N."/>
            <person name="Berkman P.J."/>
            <person name="Cai Q."/>
            <person name="Huang Q."/>
            <person name="Li R."/>
            <person name="Tabata S."/>
            <person name="Cheng S."/>
            <person name="Zhang S."/>
            <person name="Zhang S."/>
            <person name="Huang S."/>
            <person name="Sato S."/>
            <person name="Sun S."/>
            <person name="Kwon S.J."/>
            <person name="Choi S.R."/>
            <person name="Lee T.H."/>
            <person name="Fan W."/>
            <person name="Zhao X."/>
            <person name="Tan X."/>
            <person name="Xu X."/>
            <person name="Wang Y."/>
            <person name="Qiu Y."/>
            <person name="Yin Y."/>
            <person name="Li Y."/>
            <person name="Du Y."/>
            <person name="Liao Y."/>
            <person name="Lim Y."/>
            <person name="Narusaka Y."/>
            <person name="Wang Y."/>
            <person name="Wang Z."/>
            <person name="Li Z."/>
            <person name="Wang Z."/>
            <person name="Xiong Z."/>
            <person name="Zhang Z."/>
        </authorList>
    </citation>
    <scope>NUCLEOTIDE SEQUENCE [LARGE SCALE GENOMIC DNA]</scope>
    <source>
        <strain evidence="16 17">cv. Chiifu-401-42</strain>
    </source>
</reference>
<feature type="binding site" evidence="13">
    <location>
        <position position="188"/>
    </location>
    <ligand>
        <name>Fe cation</name>
        <dbReference type="ChEBI" id="CHEBI:24875"/>
        <label>1</label>
    </ligand>
</feature>
<keyword evidence="6 13" id="KW-0479">Metal-binding</keyword>
<dbReference type="AlphaFoldDB" id="M4CN89"/>
<evidence type="ECO:0000256" key="1">
    <source>
        <dbReference type="ARBA" id="ARBA00004229"/>
    </source>
</evidence>
<keyword evidence="7" id="KW-0809">Transit peptide</keyword>
<keyword evidence="9 13" id="KW-0408">Iron</keyword>
<dbReference type="GO" id="GO:0006979">
    <property type="term" value="P:response to oxidative stress"/>
    <property type="evidence" value="ECO:0007669"/>
    <property type="project" value="UniProtKB-ARBA"/>
</dbReference>
<evidence type="ECO:0000256" key="13">
    <source>
        <dbReference type="PIRSR" id="PIRSR601519-1"/>
    </source>
</evidence>
<dbReference type="InterPro" id="IPR014034">
    <property type="entry name" value="Ferritin_CS"/>
</dbReference>
<reference evidence="16" key="3">
    <citation type="submission" date="2023-03" db="UniProtKB">
        <authorList>
            <consortium name="EnsemblPlants"/>
        </authorList>
    </citation>
    <scope>IDENTIFICATION</scope>
    <source>
        <strain evidence="16">cv. Chiifu-401-42</strain>
    </source>
</reference>
<keyword evidence="17" id="KW-1185">Reference proteome</keyword>
<organism evidence="16 17">
    <name type="scientific">Brassica campestris</name>
    <name type="common">Field mustard</name>
    <dbReference type="NCBI Taxonomy" id="3711"/>
    <lineage>
        <taxon>Eukaryota</taxon>
        <taxon>Viridiplantae</taxon>
        <taxon>Streptophyta</taxon>
        <taxon>Embryophyta</taxon>
        <taxon>Tracheophyta</taxon>
        <taxon>Spermatophyta</taxon>
        <taxon>Magnoliopsida</taxon>
        <taxon>eudicotyledons</taxon>
        <taxon>Gunneridae</taxon>
        <taxon>Pentapetalae</taxon>
        <taxon>rosids</taxon>
        <taxon>malvids</taxon>
        <taxon>Brassicales</taxon>
        <taxon>Brassicaceae</taxon>
        <taxon>Brassiceae</taxon>
        <taxon>Brassica</taxon>
    </lineage>
</organism>
<reference evidence="16 17" key="2">
    <citation type="journal article" date="2018" name="Hortic Res">
        <title>Improved Brassica rapa reference genome by single-molecule sequencing and chromosome conformation capture technologies.</title>
        <authorList>
            <person name="Zhang L."/>
            <person name="Cai X."/>
            <person name="Wu J."/>
            <person name="Liu M."/>
            <person name="Grob S."/>
            <person name="Cheng F."/>
            <person name="Liang J."/>
            <person name="Cai C."/>
            <person name="Liu Z."/>
            <person name="Liu B."/>
            <person name="Wang F."/>
            <person name="Li S."/>
            <person name="Liu F."/>
            <person name="Li X."/>
            <person name="Cheng L."/>
            <person name="Yang W."/>
            <person name="Li M.H."/>
            <person name="Grossniklaus U."/>
            <person name="Zheng H."/>
            <person name="Wang X."/>
        </authorList>
    </citation>
    <scope>NUCLEOTIDE SEQUENCE [LARGE SCALE GENOMIC DNA]</scope>
    <source>
        <strain evidence="16 17">cv. Chiifu-401-42</strain>
    </source>
</reference>
<evidence type="ECO:0000256" key="5">
    <source>
        <dbReference type="ARBA" id="ARBA00022640"/>
    </source>
</evidence>
<dbReference type="PROSITE" id="PS00204">
    <property type="entry name" value="FERRITIN_2"/>
    <property type="match status" value="1"/>
</dbReference>
<dbReference type="PANTHER" id="PTHR11431:SF122">
    <property type="entry name" value="FERRITIN-1, CHLOROPLASTIC"/>
    <property type="match status" value="1"/>
</dbReference>
<keyword evidence="3 14" id="KW-0409">Iron storage</keyword>
<dbReference type="InParanoid" id="M4CN89"/>
<dbReference type="Proteomes" id="UP000011750">
    <property type="component" value="Chromosome A03"/>
</dbReference>
<comment type="subunit">
    <text evidence="11">Oligomer of 24 subunits. There are two types of subunits: L (light) chain and H (heavy) chain. The major chain can be light or heavy, depending on the species and tissue type. The functional molecule forms a roughly spherical shell with a diameter of 12 nm and contains a central cavity into which the insoluble mineral iron core is deposited.</text>
</comment>
<dbReference type="FunFam" id="1.20.1260.10:FF:000006">
    <property type="entry name" value="Ferritin"/>
    <property type="match status" value="1"/>
</dbReference>
<evidence type="ECO:0000256" key="9">
    <source>
        <dbReference type="ARBA" id="ARBA00023004"/>
    </source>
</evidence>
<dbReference type="InterPro" id="IPR008331">
    <property type="entry name" value="Ferritin_DPS_dom"/>
</dbReference>
<comment type="function">
    <text evidence="14">Stores iron in a soluble, non-toxic, readily available form. Important for iron homeostasis. Iron is taken up in the ferrous form and deposited as ferric hydroxides after oxidation.</text>
</comment>
<dbReference type="GO" id="GO:0004322">
    <property type="term" value="F:ferroxidase activity"/>
    <property type="evidence" value="ECO:0007669"/>
    <property type="project" value="UniProtKB-EC"/>
</dbReference>
<dbReference type="GO" id="GO:0009507">
    <property type="term" value="C:chloroplast"/>
    <property type="evidence" value="ECO:0007669"/>
    <property type="project" value="UniProtKB-SubCell"/>
</dbReference>
<dbReference type="Gramene" id="Bra005677.1">
    <property type="protein sequence ID" value="Bra005677.1-P"/>
    <property type="gene ID" value="Bra005677"/>
</dbReference>
<name>M4CN89_BRACM</name>
<dbReference type="InterPro" id="IPR009040">
    <property type="entry name" value="Ferritin-like_diiron"/>
</dbReference>
<dbReference type="STRING" id="51351.M4CN89"/>
<dbReference type="InterPro" id="IPR001519">
    <property type="entry name" value="Ferritin"/>
</dbReference>
<feature type="binding site" evidence="13">
    <location>
        <position position="222"/>
    </location>
    <ligand>
        <name>Fe cation</name>
        <dbReference type="ChEBI" id="CHEBI:24875"/>
        <label>1</label>
    </ligand>
</feature>
<evidence type="ECO:0000256" key="8">
    <source>
        <dbReference type="ARBA" id="ARBA00023002"/>
    </source>
</evidence>